<evidence type="ECO:0000256" key="1">
    <source>
        <dbReference type="SAM" id="Phobius"/>
    </source>
</evidence>
<evidence type="ECO:0000313" key="3">
    <source>
        <dbReference type="Proteomes" id="UP000224987"/>
    </source>
</evidence>
<reference evidence="2 3" key="1">
    <citation type="journal article" date="2017" name="Viruses">
        <title>Phage Biodiversity in Artisanal Cheese Wheys Reflects the Complexity of the Fermentation Process.</title>
        <authorList>
            <person name="Mahony J."/>
            <person name="Moscarelli A."/>
            <person name="Kelleher P."/>
            <person name="Lugli G.A."/>
            <person name="Ventura M."/>
            <person name="Settanni L."/>
            <person name="van Sinderen D."/>
        </authorList>
    </citation>
    <scope>NUCLEOTIDE SEQUENCE [LARGE SCALE GENOMIC DNA]</scope>
</reference>
<keyword evidence="1" id="KW-1133">Transmembrane helix</keyword>
<keyword evidence="1" id="KW-0812">Transmembrane</keyword>
<evidence type="ECO:0000313" key="2">
    <source>
        <dbReference type="EMBL" id="ARM67590.1"/>
    </source>
</evidence>
<keyword evidence="3" id="KW-1185">Reference proteome</keyword>
<keyword evidence="1" id="KW-0472">Membrane</keyword>
<dbReference type="Proteomes" id="UP000224987">
    <property type="component" value="Segment"/>
</dbReference>
<proteinExistence type="predicted"/>
<protein>
    <submittedName>
        <fullName evidence="2">Uncharacterized protein</fullName>
    </submittedName>
</protein>
<name>A0A1W6JMV8_9CAUD</name>
<dbReference type="EMBL" id="KY554777">
    <property type="protein sequence ID" value="ARM67590.1"/>
    <property type="molecule type" value="Genomic_DNA"/>
</dbReference>
<sequence length="29" mass="3294">MDFNDVLTLAVLIAGLLINKWLNKKYGDD</sequence>
<feature type="transmembrane region" description="Helical" evidence="1">
    <location>
        <begin position="6"/>
        <end position="22"/>
    </location>
</feature>
<organism evidence="2 3">
    <name type="scientific">Lactococcus phage LW81</name>
    <dbReference type="NCBI Taxonomy" id="1965482"/>
    <lineage>
        <taxon>Viruses</taxon>
        <taxon>Duplodnaviria</taxon>
        <taxon>Heunggongvirae</taxon>
        <taxon>Uroviricota</taxon>
        <taxon>Caudoviricetes</taxon>
        <taxon>Audreyjarvisvirus</taxon>
        <taxon>Audreyjarvisvirus LW81</taxon>
    </lineage>
</organism>
<accession>A0A1W6JMV8</accession>
<gene>
    <name evidence="2" type="ORF">LW81_020</name>
</gene>